<sequence>MLGRHHARTDPGREFGATDVVSARGEKGVAQVREPTGGHGMHVVLEAVGTMPACPRQSGPTSRS</sequence>
<accession>A0ABP6ZN66</accession>
<dbReference type="Gene3D" id="3.40.50.720">
    <property type="entry name" value="NAD(P)-binding Rossmann-like Domain"/>
    <property type="match status" value="1"/>
</dbReference>
<dbReference type="Proteomes" id="UP001500630">
    <property type="component" value="Unassembled WGS sequence"/>
</dbReference>
<evidence type="ECO:0000313" key="2">
    <source>
        <dbReference type="EMBL" id="GAA3613054.1"/>
    </source>
</evidence>
<evidence type="ECO:0000256" key="1">
    <source>
        <dbReference type="SAM" id="MobiDB-lite"/>
    </source>
</evidence>
<protein>
    <submittedName>
        <fullName evidence="2">Uncharacterized protein</fullName>
    </submittedName>
</protein>
<organism evidence="2 3">
    <name type="scientific">Nonomuraea rosea</name>
    <dbReference type="NCBI Taxonomy" id="638574"/>
    <lineage>
        <taxon>Bacteria</taxon>
        <taxon>Bacillati</taxon>
        <taxon>Actinomycetota</taxon>
        <taxon>Actinomycetes</taxon>
        <taxon>Streptosporangiales</taxon>
        <taxon>Streptosporangiaceae</taxon>
        <taxon>Nonomuraea</taxon>
    </lineage>
</organism>
<dbReference type="EMBL" id="BAABDQ010000049">
    <property type="protein sequence ID" value="GAA3613054.1"/>
    <property type="molecule type" value="Genomic_DNA"/>
</dbReference>
<reference evidence="3" key="1">
    <citation type="journal article" date="2019" name="Int. J. Syst. Evol. Microbiol.">
        <title>The Global Catalogue of Microorganisms (GCM) 10K type strain sequencing project: providing services to taxonomists for standard genome sequencing and annotation.</title>
        <authorList>
            <consortium name="The Broad Institute Genomics Platform"/>
            <consortium name="The Broad Institute Genome Sequencing Center for Infectious Disease"/>
            <person name="Wu L."/>
            <person name="Ma J."/>
        </authorList>
    </citation>
    <scope>NUCLEOTIDE SEQUENCE [LARGE SCALE GENOMIC DNA]</scope>
    <source>
        <strain evidence="3">JCM 17326</strain>
    </source>
</reference>
<keyword evidence="3" id="KW-1185">Reference proteome</keyword>
<dbReference type="InterPro" id="IPR036291">
    <property type="entry name" value="NAD(P)-bd_dom_sf"/>
</dbReference>
<feature type="region of interest" description="Disordered" evidence="1">
    <location>
        <begin position="1"/>
        <end position="20"/>
    </location>
</feature>
<dbReference type="SUPFAM" id="SSF51735">
    <property type="entry name" value="NAD(P)-binding Rossmann-fold domains"/>
    <property type="match status" value="1"/>
</dbReference>
<comment type="caution">
    <text evidence="2">The sequence shown here is derived from an EMBL/GenBank/DDBJ whole genome shotgun (WGS) entry which is preliminary data.</text>
</comment>
<proteinExistence type="predicted"/>
<evidence type="ECO:0000313" key="3">
    <source>
        <dbReference type="Proteomes" id="UP001500630"/>
    </source>
</evidence>
<dbReference type="RefSeq" id="WP_345576402.1">
    <property type="nucleotide sequence ID" value="NZ_BAABDQ010000049.1"/>
</dbReference>
<gene>
    <name evidence="2" type="ORF">GCM10022419_117620</name>
</gene>
<name>A0ABP6ZN66_9ACTN</name>